<dbReference type="InterPro" id="IPR028976">
    <property type="entry name" value="CheC-like_sf"/>
</dbReference>
<dbReference type="Pfam" id="PF04509">
    <property type="entry name" value="CheC"/>
    <property type="match status" value="1"/>
</dbReference>
<dbReference type="CDD" id="cd17911">
    <property type="entry name" value="CheC_ClassIII"/>
    <property type="match status" value="1"/>
</dbReference>
<evidence type="ECO:0000313" key="5">
    <source>
        <dbReference type="EMBL" id="NUC72010.1"/>
    </source>
</evidence>
<evidence type="ECO:0000313" key="7">
    <source>
        <dbReference type="Proteomes" id="UP001016761"/>
    </source>
</evidence>
<dbReference type="Proteomes" id="UP000728647">
    <property type="component" value="Unassembled WGS sequence"/>
</dbReference>
<dbReference type="Proteomes" id="UP001016761">
    <property type="component" value="Unassembled WGS sequence"/>
</dbReference>
<evidence type="ECO:0000313" key="6">
    <source>
        <dbReference type="Proteomes" id="UP000728647"/>
    </source>
</evidence>
<proteinExistence type="predicted"/>
<accession>A0A8J8GN16</accession>
<dbReference type="EMBL" id="JABUQZ010000001">
    <property type="protein sequence ID" value="NUC72010.1"/>
    <property type="molecule type" value="Genomic_DNA"/>
</dbReference>
<evidence type="ECO:0000256" key="2">
    <source>
        <dbReference type="ARBA" id="ARBA00022801"/>
    </source>
</evidence>
<evidence type="ECO:0000313" key="4">
    <source>
        <dbReference type="EMBL" id="NUB92160.1"/>
    </source>
</evidence>
<dbReference type="OrthoDB" id="182374at2157"/>
<feature type="domain" description="CheC-like protein" evidence="3">
    <location>
        <begin position="103"/>
        <end position="138"/>
    </location>
</feature>
<evidence type="ECO:0000256" key="1">
    <source>
        <dbReference type="ARBA" id="ARBA00022500"/>
    </source>
</evidence>
<evidence type="ECO:0000259" key="3">
    <source>
        <dbReference type="Pfam" id="PF04509"/>
    </source>
</evidence>
<keyword evidence="1" id="KW-0145">Chemotaxis</keyword>
<organism evidence="4 6">
    <name type="scientific">Haloterrigena gelatinilytica</name>
    <dbReference type="NCBI Taxonomy" id="2741724"/>
    <lineage>
        <taxon>Archaea</taxon>
        <taxon>Methanobacteriati</taxon>
        <taxon>Methanobacteriota</taxon>
        <taxon>Stenosarchaea group</taxon>
        <taxon>Halobacteria</taxon>
        <taxon>Halobacteriales</taxon>
        <taxon>Natrialbaceae</taxon>
        <taxon>Haloterrigena</taxon>
    </lineage>
</organism>
<comment type="caution">
    <text evidence="4">The sequence shown here is derived from an EMBL/GenBank/DDBJ whole genome shotgun (WGS) entry which is preliminary data.</text>
</comment>
<dbReference type="Gene3D" id="3.40.1550.10">
    <property type="entry name" value="CheC-like"/>
    <property type="match status" value="2"/>
</dbReference>
<dbReference type="EMBL" id="JABURA010000001">
    <property type="protein sequence ID" value="NUB92160.1"/>
    <property type="molecule type" value="Genomic_DNA"/>
</dbReference>
<reference evidence="4 7" key="1">
    <citation type="submission" date="2020-06" db="EMBL/GenBank/DDBJ databases">
        <title>Haloterrigena sp. nov., an extremely halophilic archaeon isolated from a saline sediment.</title>
        <authorList>
            <person name="Liu B.-B."/>
        </authorList>
    </citation>
    <scope>NUCLEOTIDE SEQUENCE</scope>
    <source>
        <strain evidence="4">SYSU A121-1</strain>
        <strain evidence="5 7">SYSU A558-1</strain>
    </source>
</reference>
<protein>
    <submittedName>
        <fullName evidence="4">Chemotaxis protein CheC</fullName>
    </submittedName>
</protein>
<dbReference type="AlphaFoldDB" id="A0A8J8GN16"/>
<keyword evidence="7" id="KW-1185">Reference proteome</keyword>
<dbReference type="PANTHER" id="PTHR43693">
    <property type="entry name" value="PROTEIN PHOSPHATASE CHEZ"/>
    <property type="match status" value="1"/>
</dbReference>
<dbReference type="InterPro" id="IPR050992">
    <property type="entry name" value="CheZ_family_phosphatases"/>
</dbReference>
<name>A0A8J8GN16_9EURY</name>
<dbReference type="SUPFAM" id="SSF103039">
    <property type="entry name" value="CheC-like"/>
    <property type="match status" value="2"/>
</dbReference>
<dbReference type="GO" id="GO:0006935">
    <property type="term" value="P:chemotaxis"/>
    <property type="evidence" value="ECO:0007669"/>
    <property type="project" value="UniProtKB-KW"/>
</dbReference>
<sequence length="367" mass="39547">MKLDLRKLEEFDQMAIDGADGASDRLSGLTGVDTSVDCSRLHVVAATAVIDEFERDDVLAISISLEGYLEGEVVTVLDSASARELAEAFMPMLPSDDGYTSKHESAVEEICNVMVSGYVDGWANVQGESIVMSPPSVVSSAFDAEEGVRSELLEETEHVLSQRSSIVTPDDEIEFQMFLFLDEATSRTQFGADPDASAIDYELLEVLTALDGMEPRSIGDHLLETTEFDADVAIDTLDIVPAERLSETVSDEESLGAVVELVDPPIGSAITFFDDRDGSTDEVGAAVTTSLVDEIADRLEVAVRAGEPTIVDDMRSSIVNDVVANLGPGERFVLSLEGLLESTAGDLSCDVYLLLSPKEIADYWAQR</sequence>
<dbReference type="InterPro" id="IPR007597">
    <property type="entry name" value="CheC"/>
</dbReference>
<dbReference type="GO" id="GO:0016787">
    <property type="term" value="F:hydrolase activity"/>
    <property type="evidence" value="ECO:0007669"/>
    <property type="project" value="UniProtKB-KW"/>
</dbReference>
<dbReference type="PANTHER" id="PTHR43693:SF1">
    <property type="entry name" value="PROTEIN PHOSPHATASE CHEZ"/>
    <property type="match status" value="1"/>
</dbReference>
<keyword evidence="2" id="KW-0378">Hydrolase</keyword>
<gene>
    <name evidence="4" type="ORF">HT576_14165</name>
    <name evidence="5" type="ORF">HTZ84_06750</name>
</gene>